<evidence type="ECO:0000256" key="2">
    <source>
        <dbReference type="ARBA" id="ARBA00005892"/>
    </source>
</evidence>
<evidence type="ECO:0000256" key="1">
    <source>
        <dbReference type="ARBA" id="ARBA00004123"/>
    </source>
</evidence>
<name>A0AAD7ZYD5_DIPPU</name>
<proteinExistence type="inferred from homology"/>
<keyword evidence="6" id="KW-1185">Reference proteome</keyword>
<dbReference type="PANTHER" id="PTHR31344">
    <property type="entry name" value="NUCLEAR PORE COMPLEX PROTEIN NUP205"/>
    <property type="match status" value="1"/>
</dbReference>
<evidence type="ECO:0000313" key="6">
    <source>
        <dbReference type="Proteomes" id="UP001233999"/>
    </source>
</evidence>
<comment type="caution">
    <text evidence="5">The sequence shown here is derived from an EMBL/GenBank/DDBJ whole genome shotgun (WGS) entry which is preliminary data.</text>
</comment>
<protein>
    <recommendedName>
        <fullName evidence="7">Nuclear pore complex protein Nup205</fullName>
    </recommendedName>
</protein>
<evidence type="ECO:0000313" key="5">
    <source>
        <dbReference type="EMBL" id="KAJ9589029.1"/>
    </source>
</evidence>
<dbReference type="GO" id="GO:0017056">
    <property type="term" value="F:structural constituent of nuclear pore"/>
    <property type="evidence" value="ECO:0007669"/>
    <property type="project" value="TreeGrafter"/>
</dbReference>
<gene>
    <name evidence="5" type="ORF">L9F63_017673</name>
</gene>
<accession>A0AAD7ZYD5</accession>
<dbReference type="PANTHER" id="PTHR31344:SF0">
    <property type="entry name" value="NUCLEAR PORE COMPLEX PROTEIN NUP205"/>
    <property type="match status" value="1"/>
</dbReference>
<dbReference type="Pfam" id="PF11894">
    <property type="entry name" value="Nup192"/>
    <property type="match status" value="1"/>
</dbReference>
<dbReference type="EMBL" id="JASPKZ010005287">
    <property type="protein sequence ID" value="KAJ9589029.1"/>
    <property type="molecule type" value="Genomic_DNA"/>
</dbReference>
<sequence length="1857" mass="207594">MSEEMAKSEDMWTPFKELQIIVEAVVSRPVQGVLKQVEGVLRKHKQNFITLLKNPPKNAKSREELRKGITKGISLPGLGHQILSKELVDEAVIISDMYDLNEYMALDLLCTAELQMPYHPGLTRGLVAVLLYYDGRKSIATALRALVQARRGISWTLDSSEEVVSYITQYTQELMDYGLINKILGVDMSEIELLQNNRALGGPRHSRQIEDLFIGIRQTLADVVYFWAAQSGLPREPTFKLINYLKSTTLNEDASGAIDGVTLALIMALLYALDLSILQRREDGEQLVQKLPLIAEPDFIRSLIRELPPSDKGWQCTGLQALANLAWGLALATLHMAPSNLHPPEGFNDEDDVLVDSAIDMKVFNFLHHIILQNDSIYKEEFYVRRLHCLITDFIVLMPLKLKDLRNRADETARTMQVYTHEGLEPPSHLPHHYEHLLLTISKLYRKNKASDQLNLDLVLDYWTSVDTMPSATSASTSFHFRSSSRQTSLSKFVSGCADLLPPLLFVPYMKMMCSLASHPQAARHAFNLLKQNVLGNSVNVSWDHFFQSLNRYYSNLRQELPPTTDTVYRHRGYPRGITPQEIQGLQAVLSVVRAVAENDEMARVALCDNPSWAPLTVLLGLVSCSVPIPLKAELLLTLAALARSPDTVGSLWHHLEASQILTTVPSTSSYQPRGIQTELEEIESRNEEFPLTRALLHLLDVLTDVPVPRLLGVGSRTPGFDPYLNFVINSVFLRFNNRSYKNPDEKWAVAKACLKLMAKFLTQYEPRVEDFTGNRIEVQGGGVAQVNPHPGFHIMVHLNTKSELLRLVLYLVDEGCHLLDTYSTFPGKESLEDSMLSCLDLLDRALAHQHKFFSYLSSSDCPMLLAGLNKLLLGVNPRSGKPDHLLNIAKYVTYNAWLPRHALSAVRILLSVTTFPASHGQIISAFTSSPTIRMEIRHGFVECLDADDDEIIMGEDESEDLGVVGKTKEAILKLLQQCLGHPPPNLAHYLFGFDINKDIRKSTFQQAGVMGFPRTCLHSLLAILDSSVTARTVPFTSVPKPQLLDSAYCMLYSLCANGRTSEPVLRFLRSCNDFLARHLACMPFSSNSHQPAELNQMAWLLKTIAIELKVTATHMHLSQLGNLVNLLVREQAEEMVAVSVEENAPSEVTEVATIMQLSHYLATPSIPAFASSARNRDPLILRLLLFLDFSLEGVKVPNWEFFEPSQIEQVLIQCEIGSSSSGIKIIDVKKLHRILMEELAAIQGSSTAGQRQLILQEIQAVLVYALRHNLHRSRMGSSVRYMDSWRQVIEVLFAVTPSEILPFELRKQLLLETVRLLLRKVLIQDTLPELGSIASGVVLLLLVNLRHCLMMKQKETKFGPRKDRLGSSSTGISDAVDTFHTPSLQANTATLKVILSNIVEWILKSGIASQQLRAHLYGAFLNLLHIACIGGALMPEVPGEDLNESMYVSRLDSSRYRERSQCQASLEAIVGFGEGLVDILCHDCTGGHDVCKMLALSCLDKLIELDPHTNWVSFLSSRGYLKHLIDSLLDSDAKLIALIESSPTTLRPLYLYESKMSLLCRIASTRAGAELLLEQGTISSLSSMAAFDRHPEISTINSVIAQINFVPSVDDRYMQILFPALDLCDAILTSLGTDNQSCTFQILNFLLNHSEMVTMVLRAGSPYMQLKHLKELARLTGVIARSAFQEMCHVNAADCKVETSSQIHRIQNLMLALLPRFVVSESILRELIGSTNIMSSRPTTIGEPIRQIELTAGEDKMEAIQRFFQVACNLVLYARNIIASHGVDHRASSVIFKPSLAESLSSERRPRESHNMAESTVPNLGVVMQQLVRCVEHFHREKASLDLLTRKLTSVSNMNN</sequence>
<feature type="non-terminal residue" evidence="5">
    <location>
        <position position="1"/>
    </location>
</feature>
<evidence type="ECO:0000256" key="4">
    <source>
        <dbReference type="ARBA" id="ARBA00023242"/>
    </source>
</evidence>
<keyword evidence="4" id="KW-0539">Nucleus</keyword>
<reference evidence="5" key="2">
    <citation type="submission" date="2023-05" db="EMBL/GenBank/DDBJ databases">
        <authorList>
            <person name="Fouks B."/>
        </authorList>
    </citation>
    <scope>NUCLEOTIDE SEQUENCE</scope>
    <source>
        <strain evidence="5">Stay&amp;Tobe</strain>
        <tissue evidence="5">Testes</tissue>
    </source>
</reference>
<evidence type="ECO:0000256" key="3">
    <source>
        <dbReference type="ARBA" id="ARBA00022448"/>
    </source>
</evidence>
<organism evidence="5 6">
    <name type="scientific">Diploptera punctata</name>
    <name type="common">Pacific beetle cockroach</name>
    <dbReference type="NCBI Taxonomy" id="6984"/>
    <lineage>
        <taxon>Eukaryota</taxon>
        <taxon>Metazoa</taxon>
        <taxon>Ecdysozoa</taxon>
        <taxon>Arthropoda</taxon>
        <taxon>Hexapoda</taxon>
        <taxon>Insecta</taxon>
        <taxon>Pterygota</taxon>
        <taxon>Neoptera</taxon>
        <taxon>Polyneoptera</taxon>
        <taxon>Dictyoptera</taxon>
        <taxon>Blattodea</taxon>
        <taxon>Blaberoidea</taxon>
        <taxon>Blaberidae</taxon>
        <taxon>Diplopterinae</taxon>
        <taxon>Diploptera</taxon>
    </lineage>
</organism>
<reference evidence="5" key="1">
    <citation type="journal article" date="2023" name="IScience">
        <title>Live-bearing cockroach genome reveals convergent evolutionary mechanisms linked to viviparity in insects and beyond.</title>
        <authorList>
            <person name="Fouks B."/>
            <person name="Harrison M.C."/>
            <person name="Mikhailova A.A."/>
            <person name="Marchal E."/>
            <person name="English S."/>
            <person name="Carruthers M."/>
            <person name="Jennings E.C."/>
            <person name="Chiamaka E.L."/>
            <person name="Frigard R.A."/>
            <person name="Pippel M."/>
            <person name="Attardo G.M."/>
            <person name="Benoit J.B."/>
            <person name="Bornberg-Bauer E."/>
            <person name="Tobe S.S."/>
        </authorList>
    </citation>
    <scope>NUCLEOTIDE SEQUENCE</scope>
    <source>
        <strain evidence="5">Stay&amp;Tobe</strain>
    </source>
</reference>
<comment type="similarity">
    <text evidence="2">Belongs to the NUP186/NUP192/NUP205 family.</text>
</comment>
<dbReference type="GO" id="GO:0006999">
    <property type="term" value="P:nuclear pore organization"/>
    <property type="evidence" value="ECO:0007669"/>
    <property type="project" value="TreeGrafter"/>
</dbReference>
<dbReference type="Proteomes" id="UP001233999">
    <property type="component" value="Unassembled WGS sequence"/>
</dbReference>
<dbReference type="GO" id="GO:0044611">
    <property type="term" value="C:nuclear pore inner ring"/>
    <property type="evidence" value="ECO:0007669"/>
    <property type="project" value="TreeGrafter"/>
</dbReference>
<comment type="subcellular location">
    <subcellularLocation>
        <location evidence="1">Nucleus</location>
    </subcellularLocation>
</comment>
<keyword evidence="3" id="KW-0813">Transport</keyword>
<evidence type="ECO:0008006" key="7">
    <source>
        <dbReference type="Google" id="ProtNLM"/>
    </source>
</evidence>
<dbReference type="InterPro" id="IPR021827">
    <property type="entry name" value="Nup186/Nup192/Nup205"/>
</dbReference>